<name>A0A450WZ05_9GAMM</name>
<dbReference type="EMBL" id="CAADFN010000113">
    <property type="protein sequence ID" value="VFK22247.1"/>
    <property type="molecule type" value="Genomic_DNA"/>
</dbReference>
<organism evidence="1">
    <name type="scientific">Candidatus Kentrum sp. LFY</name>
    <dbReference type="NCBI Taxonomy" id="2126342"/>
    <lineage>
        <taxon>Bacteria</taxon>
        <taxon>Pseudomonadati</taxon>
        <taxon>Pseudomonadota</taxon>
        <taxon>Gammaproteobacteria</taxon>
        <taxon>Candidatus Kentrum</taxon>
    </lineage>
</organism>
<accession>A0A450WZ05</accession>
<dbReference type="AlphaFoldDB" id="A0A450WZ05"/>
<protein>
    <submittedName>
        <fullName evidence="1">Uncharacterized protein</fullName>
    </submittedName>
</protein>
<evidence type="ECO:0000313" key="1">
    <source>
        <dbReference type="EMBL" id="VFK22247.1"/>
    </source>
</evidence>
<reference evidence="1" key="1">
    <citation type="submission" date="2019-02" db="EMBL/GenBank/DDBJ databases">
        <authorList>
            <person name="Gruber-Vodicka R. H."/>
            <person name="Seah K. B. B."/>
        </authorList>
    </citation>
    <scope>NUCLEOTIDE SEQUENCE</scope>
    <source>
        <strain evidence="1">BECK_BY7</strain>
    </source>
</reference>
<gene>
    <name evidence="1" type="ORF">BECKLFY1418C_GA0070996_11135</name>
</gene>
<proteinExistence type="predicted"/>
<sequence length="205" mass="22502">MPRDARRICRTVVATYVPGSSRCRWRRAILFCQGFLDDPLGTSQSVGPWSCRYGITKVAFGVFPSRRWHTVHLRGSIPPLGADPGPMPRFPLPIVPYSKNLEKNARKFVVRRFSLREKSFAFGVSAKSEDLSLLGRDDGGVPGLTMASSKCFGFGLSGLGPRDSLQTTILVTAGFADILACGFCSSPKGAFLERGRRSRKQSLFP</sequence>